<feature type="signal peptide" evidence="1">
    <location>
        <begin position="1"/>
        <end position="17"/>
    </location>
</feature>
<dbReference type="Pfam" id="PF01663">
    <property type="entry name" value="Phosphodiest"/>
    <property type="match status" value="1"/>
</dbReference>
<dbReference type="PANTHER" id="PTHR10151">
    <property type="entry name" value="ECTONUCLEOTIDE PYROPHOSPHATASE/PHOSPHODIESTERASE"/>
    <property type="match status" value="1"/>
</dbReference>
<proteinExistence type="predicted"/>
<dbReference type="InterPro" id="IPR017850">
    <property type="entry name" value="Alkaline_phosphatase_core_sf"/>
</dbReference>
<keyword evidence="3" id="KW-1185">Reference proteome</keyword>
<evidence type="ECO:0000313" key="3">
    <source>
        <dbReference type="Proteomes" id="UP001302349"/>
    </source>
</evidence>
<accession>A0ABZ0IIQ8</accession>
<protein>
    <submittedName>
        <fullName evidence="2">Alkaline phosphatase family protein</fullName>
    </submittedName>
</protein>
<organism evidence="2 3">
    <name type="scientific">Imperialibacter roseus</name>
    <dbReference type="NCBI Taxonomy" id="1324217"/>
    <lineage>
        <taxon>Bacteria</taxon>
        <taxon>Pseudomonadati</taxon>
        <taxon>Bacteroidota</taxon>
        <taxon>Cytophagia</taxon>
        <taxon>Cytophagales</taxon>
        <taxon>Flammeovirgaceae</taxon>
        <taxon>Imperialibacter</taxon>
    </lineage>
</organism>
<dbReference type="Gene3D" id="3.40.720.10">
    <property type="entry name" value="Alkaline Phosphatase, subunit A"/>
    <property type="match status" value="1"/>
</dbReference>
<dbReference type="InterPro" id="IPR002591">
    <property type="entry name" value="Phosphodiest/P_Trfase"/>
</dbReference>
<sequence length="406" mass="45827">MKNLLVFLVFIMASADAFSQKVVFVIIDGVEAEVFERVATPNLDAIAKTGGYTRAYVGGERGGYSETPTISAPGYNNLLTGTWGNKHNVWGNSIKAPNYNYWSAFRFLEELAPAKETAIFSTWLDNRTKLVGEGLQAAGNVMIDYHFDGFELDEKAFPHDKERLFIHNIDEHVVNEASRYIKEKGPDFSWVYLEYTDDLGHAFGNSETTDESIRMADDQMGRIWKAVQYRQKEKGEEWMIFITTDHGRSAESGGKDHGGQSDRERETWIVMGNGQPNDYFKDYQNGIVDILPTALRFMDIPVPRERAYELDGVPLVGKVSIAQPKTDLAGNKLRVSWEAIDQEGEVKILLATTNNFEAGGTDTYTEIGSVKAGKEAFEIDLKKYPSDFYKVVIEGKYNSLNRWVKR</sequence>
<keyword evidence="1" id="KW-0732">Signal</keyword>
<evidence type="ECO:0000313" key="2">
    <source>
        <dbReference type="EMBL" id="WOK04920.1"/>
    </source>
</evidence>
<dbReference type="Proteomes" id="UP001302349">
    <property type="component" value="Chromosome"/>
</dbReference>
<dbReference type="PANTHER" id="PTHR10151:SF120">
    <property type="entry name" value="BIS(5'-ADENOSYL)-TRIPHOSPHATASE"/>
    <property type="match status" value="1"/>
</dbReference>
<dbReference type="SUPFAM" id="SSF53649">
    <property type="entry name" value="Alkaline phosphatase-like"/>
    <property type="match status" value="1"/>
</dbReference>
<gene>
    <name evidence="2" type="ORF">RT717_17700</name>
</gene>
<dbReference type="EMBL" id="CP136051">
    <property type="protein sequence ID" value="WOK04920.1"/>
    <property type="molecule type" value="Genomic_DNA"/>
</dbReference>
<reference evidence="2 3" key="1">
    <citation type="journal article" date="2023" name="Microbiol. Resour. Announc.">
        <title>Complete Genome Sequence of Imperialibacter roseus strain P4T.</title>
        <authorList>
            <person name="Tizabi D.R."/>
            <person name="Bachvaroff T."/>
            <person name="Hill R.T."/>
        </authorList>
    </citation>
    <scope>NUCLEOTIDE SEQUENCE [LARGE SCALE GENOMIC DNA]</scope>
    <source>
        <strain evidence="2 3">P4T</strain>
    </source>
</reference>
<evidence type="ECO:0000256" key="1">
    <source>
        <dbReference type="SAM" id="SignalP"/>
    </source>
</evidence>
<dbReference type="RefSeq" id="WP_317487717.1">
    <property type="nucleotide sequence ID" value="NZ_CP136051.1"/>
</dbReference>
<feature type="chain" id="PRO_5047313941" evidence="1">
    <location>
        <begin position="18"/>
        <end position="406"/>
    </location>
</feature>
<name>A0ABZ0IIQ8_9BACT</name>